<dbReference type="GO" id="GO:0005886">
    <property type="term" value="C:plasma membrane"/>
    <property type="evidence" value="ECO:0007669"/>
    <property type="project" value="TreeGrafter"/>
</dbReference>
<dbReference type="SMART" id="SM00060">
    <property type="entry name" value="FN3"/>
    <property type="match status" value="1"/>
</dbReference>
<keyword evidence="1" id="KW-0393">Immunoglobulin domain</keyword>
<dbReference type="PROSITE" id="PS50853">
    <property type="entry name" value="FN3"/>
    <property type="match status" value="1"/>
</dbReference>
<dbReference type="GO" id="GO:0043025">
    <property type="term" value="C:neuronal cell body"/>
    <property type="evidence" value="ECO:0007669"/>
    <property type="project" value="TreeGrafter"/>
</dbReference>
<dbReference type="InterPro" id="IPR036116">
    <property type="entry name" value="FN3_sf"/>
</dbReference>
<dbReference type="EMBL" id="JARQZJ010000006">
    <property type="protein sequence ID" value="KAK9871614.1"/>
    <property type="molecule type" value="Genomic_DNA"/>
</dbReference>
<dbReference type="GO" id="GO:0007156">
    <property type="term" value="P:homophilic cell adhesion via plasma membrane adhesion molecules"/>
    <property type="evidence" value="ECO:0007669"/>
    <property type="project" value="TreeGrafter"/>
</dbReference>
<dbReference type="PANTHER" id="PTHR45080">
    <property type="entry name" value="CONTACTIN 5"/>
    <property type="match status" value="1"/>
</dbReference>
<dbReference type="InterPro" id="IPR013783">
    <property type="entry name" value="Ig-like_fold"/>
</dbReference>
<dbReference type="SUPFAM" id="SSF49265">
    <property type="entry name" value="Fibronectin type III"/>
    <property type="match status" value="1"/>
</dbReference>
<comment type="caution">
    <text evidence="3">The sequence shown here is derived from an EMBL/GenBank/DDBJ whole genome shotgun (WGS) entry which is preliminary data.</text>
</comment>
<sequence>MQLDTTERRIMESRGSRHTLFIRKVHRTDFGNYTCVADNQLGKTRKSVQLTGKPNPVKFNSASRGNWKDSYNISWAVESLSPIEEYKLLFRRLPETTSTSEDGHPQPLHHQSQKKMMFGKENKTFNALGFNIGNHGHGRQYIDRRTDWRDVILPAPSSSQPTNVQSMNYIIRGLDPGQNYEAKVTARNKFGWSPFSDSFTFQTTDLDMSYPERPQLPRNVYNENEIQDMGIRIFNSTSRSGLCILLFTICSLLRLFT</sequence>
<dbReference type="Gene3D" id="2.60.40.10">
    <property type="entry name" value="Immunoglobulins"/>
    <property type="match status" value="2"/>
</dbReference>
<dbReference type="InterPro" id="IPR003961">
    <property type="entry name" value="FN3_dom"/>
</dbReference>
<evidence type="ECO:0000259" key="2">
    <source>
        <dbReference type="PROSITE" id="PS50853"/>
    </source>
</evidence>
<name>A0AAW1TTC4_9CUCU</name>
<dbReference type="Pfam" id="PF00041">
    <property type="entry name" value="fn3"/>
    <property type="match status" value="1"/>
</dbReference>
<dbReference type="GO" id="GO:0050808">
    <property type="term" value="P:synapse organization"/>
    <property type="evidence" value="ECO:0007669"/>
    <property type="project" value="TreeGrafter"/>
</dbReference>
<dbReference type="GO" id="GO:0030424">
    <property type="term" value="C:axon"/>
    <property type="evidence" value="ECO:0007669"/>
    <property type="project" value="TreeGrafter"/>
</dbReference>
<feature type="domain" description="Fibronectin type-III" evidence="2">
    <location>
        <begin position="104"/>
        <end position="206"/>
    </location>
</feature>
<reference evidence="3 4" key="1">
    <citation type="submission" date="2023-03" db="EMBL/GenBank/DDBJ databases">
        <title>Genome insight into feeding habits of ladybird beetles.</title>
        <authorList>
            <person name="Li H.-S."/>
            <person name="Huang Y.-H."/>
            <person name="Pang H."/>
        </authorList>
    </citation>
    <scope>NUCLEOTIDE SEQUENCE [LARGE SCALE GENOMIC DNA]</scope>
    <source>
        <strain evidence="3">SYSU_2023b</strain>
        <tissue evidence="3">Whole body</tissue>
    </source>
</reference>
<evidence type="ECO:0000313" key="3">
    <source>
        <dbReference type="EMBL" id="KAK9871614.1"/>
    </source>
</evidence>
<dbReference type="CDD" id="cd00096">
    <property type="entry name" value="Ig"/>
    <property type="match status" value="1"/>
</dbReference>
<accession>A0AAW1TTC4</accession>
<dbReference type="InterPro" id="IPR036179">
    <property type="entry name" value="Ig-like_dom_sf"/>
</dbReference>
<organism evidence="3 4">
    <name type="scientific">Henosepilachna vigintioctopunctata</name>
    <dbReference type="NCBI Taxonomy" id="420089"/>
    <lineage>
        <taxon>Eukaryota</taxon>
        <taxon>Metazoa</taxon>
        <taxon>Ecdysozoa</taxon>
        <taxon>Arthropoda</taxon>
        <taxon>Hexapoda</taxon>
        <taxon>Insecta</taxon>
        <taxon>Pterygota</taxon>
        <taxon>Neoptera</taxon>
        <taxon>Endopterygota</taxon>
        <taxon>Coleoptera</taxon>
        <taxon>Polyphaga</taxon>
        <taxon>Cucujiformia</taxon>
        <taxon>Coccinelloidea</taxon>
        <taxon>Coccinellidae</taxon>
        <taxon>Epilachninae</taxon>
        <taxon>Epilachnini</taxon>
        <taxon>Henosepilachna</taxon>
    </lineage>
</organism>
<dbReference type="Proteomes" id="UP001431783">
    <property type="component" value="Unassembled WGS sequence"/>
</dbReference>
<dbReference type="InterPro" id="IPR013098">
    <property type="entry name" value="Ig_I-set"/>
</dbReference>
<dbReference type="SUPFAM" id="SSF48726">
    <property type="entry name" value="Immunoglobulin"/>
    <property type="match status" value="1"/>
</dbReference>
<dbReference type="AlphaFoldDB" id="A0AAW1TTC4"/>
<gene>
    <name evidence="3" type="ORF">WA026_012994</name>
</gene>
<proteinExistence type="predicted"/>
<evidence type="ECO:0000313" key="4">
    <source>
        <dbReference type="Proteomes" id="UP001431783"/>
    </source>
</evidence>
<dbReference type="GO" id="GO:0008046">
    <property type="term" value="F:axon guidance receptor activity"/>
    <property type="evidence" value="ECO:0007669"/>
    <property type="project" value="TreeGrafter"/>
</dbReference>
<dbReference type="InterPro" id="IPR050958">
    <property type="entry name" value="Cell_Adh-Cytoskel_Orgn"/>
</dbReference>
<dbReference type="PANTHER" id="PTHR45080:SF33">
    <property type="entry name" value="IG-LIKE DOMAIN-CONTAINING PROTEIN"/>
    <property type="match status" value="1"/>
</dbReference>
<protein>
    <recommendedName>
        <fullName evidence="2">Fibronectin type-III domain-containing protein</fullName>
    </recommendedName>
</protein>
<keyword evidence="4" id="KW-1185">Reference proteome</keyword>
<dbReference type="CDD" id="cd00063">
    <property type="entry name" value="FN3"/>
    <property type="match status" value="1"/>
</dbReference>
<dbReference type="Pfam" id="PF07679">
    <property type="entry name" value="I-set"/>
    <property type="match status" value="1"/>
</dbReference>
<evidence type="ECO:0000256" key="1">
    <source>
        <dbReference type="ARBA" id="ARBA00023319"/>
    </source>
</evidence>